<comment type="caution">
    <text evidence="8">The sequence shown here is derived from an EMBL/GenBank/DDBJ whole genome shotgun (WGS) entry which is preliminary data.</text>
</comment>
<name>A0A8J2S8L3_9STRA</name>
<evidence type="ECO:0000256" key="5">
    <source>
        <dbReference type="ARBA" id="ARBA00023136"/>
    </source>
</evidence>
<keyword evidence="4 6" id="KW-1133">Transmembrane helix</keyword>
<dbReference type="Proteomes" id="UP000789595">
    <property type="component" value="Unassembled WGS sequence"/>
</dbReference>
<gene>
    <name evidence="8" type="ORF">PECAL_1P22490</name>
</gene>
<evidence type="ECO:0000256" key="6">
    <source>
        <dbReference type="SAM" id="Phobius"/>
    </source>
</evidence>
<dbReference type="AlphaFoldDB" id="A0A8J2S8L3"/>
<keyword evidence="9" id="KW-1185">Reference proteome</keyword>
<dbReference type="InterPro" id="IPR019547">
    <property type="entry name" value="Lipid_desat"/>
</dbReference>
<keyword evidence="5 6" id="KW-0472">Membrane</keyword>
<dbReference type="GO" id="GO:0006631">
    <property type="term" value="P:fatty acid metabolic process"/>
    <property type="evidence" value="ECO:0007669"/>
    <property type="project" value="UniProtKB-UniPathway"/>
</dbReference>
<evidence type="ECO:0000259" key="7">
    <source>
        <dbReference type="Pfam" id="PF10520"/>
    </source>
</evidence>
<dbReference type="UniPathway" id="UPA00199"/>
<evidence type="ECO:0000256" key="4">
    <source>
        <dbReference type="ARBA" id="ARBA00022989"/>
    </source>
</evidence>
<dbReference type="GO" id="GO:0016020">
    <property type="term" value="C:membrane"/>
    <property type="evidence" value="ECO:0007669"/>
    <property type="project" value="UniProtKB-SubCell"/>
</dbReference>
<keyword evidence="3 6" id="KW-0812">Transmembrane</keyword>
<reference evidence="8" key="1">
    <citation type="submission" date="2021-11" db="EMBL/GenBank/DDBJ databases">
        <authorList>
            <consortium name="Genoscope - CEA"/>
            <person name="William W."/>
        </authorList>
    </citation>
    <scope>NUCLEOTIDE SEQUENCE</scope>
</reference>
<comment type="subcellular location">
    <subcellularLocation>
        <location evidence="1">Membrane</location>
        <topology evidence="1">Multi-pass membrane protein</topology>
    </subcellularLocation>
</comment>
<dbReference type="Pfam" id="PF10520">
    <property type="entry name" value="Lipid_desat"/>
    <property type="match status" value="1"/>
</dbReference>
<dbReference type="OrthoDB" id="190487at2759"/>
<evidence type="ECO:0000256" key="2">
    <source>
        <dbReference type="ARBA" id="ARBA00007620"/>
    </source>
</evidence>
<sequence>MGKGGEAKPEPGALKRRIERHPRLEPIPKVLYEDAATNVPSTPYYDALNRRVDEIVAKARAVAKEPEIHILVAGDGALVYPNRIVWLPWVMGAVAGYLCTTAPSLRAFLWMLPAMYLGYDFYSGVLHVALDDPKNMQGVKSYILFQGCLEFQWHHAIPYDGASKPFIACCADLNIIVLILMVLNCGLLGYTSGTRAALTGLKLFFAYFGQYCHRAAHTPKSKRPQWVQFLQSTGFMTPQAKHNGHHRPPHDENFCLIGKMDPAVNGLIKLCGTNDWVWFGLWLGLSCCDVALVHRGLACVAPGLFP</sequence>
<evidence type="ECO:0000256" key="1">
    <source>
        <dbReference type="ARBA" id="ARBA00004141"/>
    </source>
</evidence>
<dbReference type="InterPro" id="IPR052864">
    <property type="entry name" value="Chloroplast_FAD_CarF"/>
</dbReference>
<evidence type="ECO:0000313" key="8">
    <source>
        <dbReference type="EMBL" id="CAH0365793.1"/>
    </source>
</evidence>
<feature type="transmembrane region" description="Helical" evidence="6">
    <location>
        <begin position="173"/>
        <end position="193"/>
    </location>
</feature>
<accession>A0A8J2S8L3</accession>
<comment type="similarity">
    <text evidence="2">Belongs to the fatty acid desaturase CarF family.</text>
</comment>
<dbReference type="EMBL" id="CAKKNE010000001">
    <property type="protein sequence ID" value="CAH0365793.1"/>
    <property type="molecule type" value="Genomic_DNA"/>
</dbReference>
<proteinExistence type="inferred from homology"/>
<feature type="domain" description="Lipid desaturase" evidence="7">
    <location>
        <begin position="119"/>
        <end position="258"/>
    </location>
</feature>
<dbReference type="PANTHER" id="PTHR48140:SF1">
    <property type="entry name" value="FATTY ACID DESATURASE 4, CHLOROPLASTIC-RELATED"/>
    <property type="match status" value="1"/>
</dbReference>
<dbReference type="PANTHER" id="PTHR48140">
    <property type="entry name" value="FATTY ACID DESATURASE 4, CHLOROPLASTIC-RELATED"/>
    <property type="match status" value="1"/>
</dbReference>
<evidence type="ECO:0000313" key="9">
    <source>
        <dbReference type="Proteomes" id="UP000789595"/>
    </source>
</evidence>
<evidence type="ECO:0000256" key="3">
    <source>
        <dbReference type="ARBA" id="ARBA00022692"/>
    </source>
</evidence>
<organism evidence="8 9">
    <name type="scientific">Pelagomonas calceolata</name>
    <dbReference type="NCBI Taxonomy" id="35677"/>
    <lineage>
        <taxon>Eukaryota</taxon>
        <taxon>Sar</taxon>
        <taxon>Stramenopiles</taxon>
        <taxon>Ochrophyta</taxon>
        <taxon>Pelagophyceae</taxon>
        <taxon>Pelagomonadales</taxon>
        <taxon>Pelagomonadaceae</taxon>
        <taxon>Pelagomonas</taxon>
    </lineage>
</organism>
<protein>
    <recommendedName>
        <fullName evidence="7">Lipid desaturase domain-containing protein</fullName>
    </recommendedName>
</protein>